<organism evidence="2 3">
    <name type="scientific">Acrocarpospora pleiomorpha</name>
    <dbReference type="NCBI Taxonomy" id="90975"/>
    <lineage>
        <taxon>Bacteria</taxon>
        <taxon>Bacillati</taxon>
        <taxon>Actinomycetota</taxon>
        <taxon>Actinomycetes</taxon>
        <taxon>Streptosporangiales</taxon>
        <taxon>Streptosporangiaceae</taxon>
        <taxon>Acrocarpospora</taxon>
    </lineage>
</organism>
<keyword evidence="3" id="KW-1185">Reference proteome</keyword>
<feature type="compositionally biased region" description="Polar residues" evidence="1">
    <location>
        <begin position="177"/>
        <end position="188"/>
    </location>
</feature>
<gene>
    <name evidence="2" type="ORF">Aple_066960</name>
</gene>
<evidence type="ECO:0000313" key="2">
    <source>
        <dbReference type="EMBL" id="GES23797.1"/>
    </source>
</evidence>
<name>A0A5M3XR37_9ACTN</name>
<evidence type="ECO:0000313" key="3">
    <source>
        <dbReference type="Proteomes" id="UP000377595"/>
    </source>
</evidence>
<accession>A0A5M3XR37</accession>
<dbReference type="AlphaFoldDB" id="A0A5M3XR37"/>
<dbReference type="Proteomes" id="UP000377595">
    <property type="component" value="Unassembled WGS sequence"/>
</dbReference>
<dbReference type="EMBL" id="BLAF01000045">
    <property type="protein sequence ID" value="GES23797.1"/>
    <property type="molecule type" value="Genomic_DNA"/>
</dbReference>
<proteinExistence type="predicted"/>
<comment type="caution">
    <text evidence="2">The sequence shown here is derived from an EMBL/GenBank/DDBJ whole genome shotgun (WGS) entry which is preliminary data.</text>
</comment>
<reference evidence="2 3" key="1">
    <citation type="submission" date="2019-10" db="EMBL/GenBank/DDBJ databases">
        <title>Whole genome shotgun sequence of Acrocarpospora pleiomorpha NBRC 16267.</title>
        <authorList>
            <person name="Ichikawa N."/>
            <person name="Kimura A."/>
            <person name="Kitahashi Y."/>
            <person name="Komaki H."/>
            <person name="Oguchi A."/>
        </authorList>
    </citation>
    <scope>NUCLEOTIDE SEQUENCE [LARGE SCALE GENOMIC DNA]</scope>
    <source>
        <strain evidence="2 3">NBRC 16267</strain>
    </source>
</reference>
<protein>
    <submittedName>
        <fullName evidence="2">Uncharacterized protein</fullName>
    </submittedName>
</protein>
<feature type="region of interest" description="Disordered" evidence="1">
    <location>
        <begin position="140"/>
        <end position="231"/>
    </location>
</feature>
<evidence type="ECO:0000256" key="1">
    <source>
        <dbReference type="SAM" id="MobiDB-lite"/>
    </source>
</evidence>
<sequence length="231" mass="26554">MAGDEGRGLEREDTIQRFWPGIGKRVTERGRSTLFQQVSREQHTRVGNMNYQIVPSMCGPRMDKPDYSPTQLDVTFRRGPGENDSRTPYLLGYFRLVLFLVASDPFLPLPLTLLLQLPTARRMRPHLTGLKRRSTKSMIEMRVRKHHRPRQPSQLPDRPRGRGPLNLITPGVHHQTGPLTDNQPQREIQLSMPPNPDPLTHLDPPRLGHPEILGRTAQRRRDAHLRKGDPH</sequence>